<keyword evidence="10 11" id="KW-0275">Fatty acid biosynthesis</keyword>
<dbReference type="GO" id="GO:0004768">
    <property type="term" value="F:stearoyl-CoA 9-desaturase activity"/>
    <property type="evidence" value="ECO:0007669"/>
    <property type="project" value="TreeGrafter"/>
</dbReference>
<keyword evidence="14" id="KW-1185">Reference proteome</keyword>
<dbReference type="CDD" id="cd03505">
    <property type="entry name" value="Delta9-FADS-like"/>
    <property type="match status" value="1"/>
</dbReference>
<feature type="transmembrane region" description="Helical" evidence="12">
    <location>
        <begin position="46"/>
        <end position="68"/>
    </location>
</feature>
<evidence type="ECO:0000256" key="8">
    <source>
        <dbReference type="ARBA" id="ARBA00023098"/>
    </source>
</evidence>
<evidence type="ECO:0000256" key="3">
    <source>
        <dbReference type="ARBA" id="ARBA00022516"/>
    </source>
</evidence>
<feature type="transmembrane region" description="Helical" evidence="12">
    <location>
        <begin position="160"/>
        <end position="179"/>
    </location>
</feature>
<evidence type="ECO:0000256" key="5">
    <source>
        <dbReference type="ARBA" id="ARBA00022832"/>
    </source>
</evidence>
<evidence type="ECO:0000256" key="2">
    <source>
        <dbReference type="ARBA" id="ARBA00009295"/>
    </source>
</evidence>
<keyword evidence="8" id="KW-0443">Lipid metabolism</keyword>
<keyword evidence="4 11" id="KW-0812">Transmembrane</keyword>
<feature type="transmembrane region" description="Helical" evidence="12">
    <location>
        <begin position="20"/>
        <end position="40"/>
    </location>
</feature>
<evidence type="ECO:0000313" key="14">
    <source>
        <dbReference type="Proteomes" id="UP001152798"/>
    </source>
</evidence>
<evidence type="ECO:0000313" key="13">
    <source>
        <dbReference type="EMBL" id="CAH1398969.1"/>
    </source>
</evidence>
<keyword evidence="9 12" id="KW-0472">Membrane</keyword>
<dbReference type="EMBL" id="OV725080">
    <property type="protein sequence ID" value="CAH1398969.1"/>
    <property type="molecule type" value="Genomic_DNA"/>
</dbReference>
<keyword evidence="7 11" id="KW-0560">Oxidoreductase</keyword>
<comment type="domain">
    <text evidence="11">The histidine box domains are involved in binding the catalytic metal ions.</text>
</comment>
<dbReference type="Proteomes" id="UP001152798">
    <property type="component" value="Chromosome 4"/>
</dbReference>
<evidence type="ECO:0000256" key="1">
    <source>
        <dbReference type="ARBA" id="ARBA00004141"/>
    </source>
</evidence>
<comment type="similarity">
    <text evidence="2 11">Belongs to the fatty acid desaturase type 1 family.</text>
</comment>
<keyword evidence="3 11" id="KW-0444">Lipid biosynthesis</keyword>
<keyword evidence="5" id="KW-0276">Fatty acid metabolism</keyword>
<evidence type="ECO:0000256" key="9">
    <source>
        <dbReference type="ARBA" id="ARBA00023136"/>
    </source>
</evidence>
<proteinExistence type="inferred from homology"/>
<evidence type="ECO:0000256" key="4">
    <source>
        <dbReference type="ARBA" id="ARBA00022692"/>
    </source>
</evidence>
<reference evidence="13" key="1">
    <citation type="submission" date="2022-01" db="EMBL/GenBank/DDBJ databases">
        <authorList>
            <person name="King R."/>
        </authorList>
    </citation>
    <scope>NUCLEOTIDE SEQUENCE</scope>
</reference>
<evidence type="ECO:0000256" key="10">
    <source>
        <dbReference type="ARBA" id="ARBA00023160"/>
    </source>
</evidence>
<dbReference type="GO" id="GO:0005506">
    <property type="term" value="F:iron ion binding"/>
    <property type="evidence" value="ECO:0007669"/>
    <property type="project" value="TreeGrafter"/>
</dbReference>
<protein>
    <submittedName>
        <fullName evidence="13">Uncharacterized protein</fullName>
    </submittedName>
</protein>
<accession>A0A9P0HBH2</accession>
<keyword evidence="6 12" id="KW-1133">Transmembrane helix</keyword>
<feature type="transmembrane region" description="Helical" evidence="12">
    <location>
        <begin position="80"/>
        <end position="100"/>
    </location>
</feature>
<feature type="transmembrane region" description="Helical" evidence="12">
    <location>
        <begin position="186"/>
        <end position="208"/>
    </location>
</feature>
<comment type="cofactor">
    <cofactor evidence="11">
        <name>Fe(2+)</name>
        <dbReference type="ChEBI" id="CHEBI:29033"/>
    </cofactor>
</comment>
<evidence type="ECO:0000256" key="12">
    <source>
        <dbReference type="SAM" id="Phobius"/>
    </source>
</evidence>
<evidence type="ECO:0000256" key="6">
    <source>
        <dbReference type="ARBA" id="ARBA00022989"/>
    </source>
</evidence>
<dbReference type="PRINTS" id="PR00075">
    <property type="entry name" value="FACDDSATRASE"/>
</dbReference>
<dbReference type="AlphaFoldDB" id="A0A9P0HBH2"/>
<dbReference type="PANTHER" id="PTHR11351">
    <property type="entry name" value="ACYL-COA DESATURASE"/>
    <property type="match status" value="1"/>
</dbReference>
<dbReference type="PANTHER" id="PTHR11351:SF26">
    <property type="entry name" value="FATTY ACID DESATURASE DOMAIN-CONTAINING PROTEIN"/>
    <property type="match status" value="1"/>
</dbReference>
<comment type="subcellular location">
    <subcellularLocation>
        <location evidence="1">Membrane</location>
        <topology evidence="1">Multi-pass membrane protein</topology>
    </subcellularLocation>
</comment>
<dbReference type="InterPro" id="IPR015876">
    <property type="entry name" value="Acyl-CoA_DS"/>
</dbReference>
<organism evidence="13 14">
    <name type="scientific">Nezara viridula</name>
    <name type="common">Southern green stink bug</name>
    <name type="synonym">Cimex viridulus</name>
    <dbReference type="NCBI Taxonomy" id="85310"/>
    <lineage>
        <taxon>Eukaryota</taxon>
        <taxon>Metazoa</taxon>
        <taxon>Ecdysozoa</taxon>
        <taxon>Arthropoda</taxon>
        <taxon>Hexapoda</taxon>
        <taxon>Insecta</taxon>
        <taxon>Pterygota</taxon>
        <taxon>Neoptera</taxon>
        <taxon>Paraneoptera</taxon>
        <taxon>Hemiptera</taxon>
        <taxon>Heteroptera</taxon>
        <taxon>Panheteroptera</taxon>
        <taxon>Pentatomomorpha</taxon>
        <taxon>Pentatomoidea</taxon>
        <taxon>Pentatomidae</taxon>
        <taxon>Pentatominae</taxon>
        <taxon>Nezara</taxon>
    </lineage>
</organism>
<sequence length="322" mass="36271">MGEETEKVSIKLERSWPKVLFHLHLHIIAAYGLCILITQASWSSVLLFLGLVCWGTVSLTLGCHRLWAHKTYQASLPLRIFLAAGQLLVCDGSIISWVSWHRLHHKHHGTDLDPHDHRRGVFFAQYASHCLADNPEQEKAKKQISIDDLEEDSVTYFQNLLYVILMPIIGIILPANAAMEYCGDSFAVAFFMIGFLRVAILLNLSWLIHSGYLIWGLDPMDKRSSDTWLVFFFNKSLWPQYHYLLPWDYRSGEFGTYDSGCSTAILKVFAALGLATGLTTISRNGVKKALAAAVESGKPVVDCLDEHKMVLLDIINPDPDNN</sequence>
<dbReference type="GO" id="GO:0006636">
    <property type="term" value="P:unsaturated fatty acid biosynthetic process"/>
    <property type="evidence" value="ECO:0007669"/>
    <property type="project" value="TreeGrafter"/>
</dbReference>
<evidence type="ECO:0000256" key="7">
    <source>
        <dbReference type="ARBA" id="ARBA00023002"/>
    </source>
</evidence>
<evidence type="ECO:0000256" key="11">
    <source>
        <dbReference type="RuleBase" id="RU000581"/>
    </source>
</evidence>
<dbReference type="GO" id="GO:0005789">
    <property type="term" value="C:endoplasmic reticulum membrane"/>
    <property type="evidence" value="ECO:0007669"/>
    <property type="project" value="TreeGrafter"/>
</dbReference>
<gene>
    <name evidence="13" type="ORF">NEZAVI_LOCUS8519</name>
</gene>
<dbReference type="OrthoDB" id="10260134at2759"/>
<name>A0A9P0HBH2_NEZVI</name>